<evidence type="ECO:0000313" key="3">
    <source>
        <dbReference type="EMBL" id="CAF1509579.1"/>
    </source>
</evidence>
<dbReference type="Gene3D" id="3.80.10.10">
    <property type="entry name" value="Ribonuclease Inhibitor"/>
    <property type="match status" value="1"/>
</dbReference>
<accession>A0A815U5R1</accession>
<dbReference type="SUPFAM" id="SSF81383">
    <property type="entry name" value="F-box domain"/>
    <property type="match status" value="1"/>
</dbReference>
<name>A0A815U5R1_ADIRI</name>
<dbReference type="PROSITE" id="PS50181">
    <property type="entry name" value="FBOX"/>
    <property type="match status" value="1"/>
</dbReference>
<feature type="domain" description="F-box" evidence="1">
    <location>
        <begin position="7"/>
        <end position="54"/>
    </location>
</feature>
<dbReference type="Proteomes" id="UP000663852">
    <property type="component" value="Unassembled WGS sequence"/>
</dbReference>
<dbReference type="EMBL" id="CAJNOJ010000684">
    <property type="protein sequence ID" value="CAF1509579.1"/>
    <property type="molecule type" value="Genomic_DNA"/>
</dbReference>
<evidence type="ECO:0000313" key="4">
    <source>
        <dbReference type="Proteomes" id="UP000663828"/>
    </source>
</evidence>
<gene>
    <name evidence="3" type="ORF">EDS130_LOCUS43153</name>
    <name evidence="2" type="ORF">XAT740_LOCUS33646</name>
</gene>
<organism evidence="3 5">
    <name type="scientific">Adineta ricciae</name>
    <name type="common">Rotifer</name>
    <dbReference type="NCBI Taxonomy" id="249248"/>
    <lineage>
        <taxon>Eukaryota</taxon>
        <taxon>Metazoa</taxon>
        <taxon>Spiralia</taxon>
        <taxon>Gnathifera</taxon>
        <taxon>Rotifera</taxon>
        <taxon>Eurotatoria</taxon>
        <taxon>Bdelloidea</taxon>
        <taxon>Adinetida</taxon>
        <taxon>Adinetidae</taxon>
        <taxon>Adineta</taxon>
    </lineage>
</organism>
<reference evidence="3" key="1">
    <citation type="submission" date="2021-02" db="EMBL/GenBank/DDBJ databases">
        <authorList>
            <person name="Nowell W R."/>
        </authorList>
    </citation>
    <scope>NUCLEOTIDE SEQUENCE</scope>
</reference>
<dbReference type="OrthoDB" id="10357050at2759"/>
<sequence>MAQVQSTTLFLRLPVEIFYEICDYLDLKTILLSFRYVCRDFHRITNDYNRYKIYLNTLSKHDIQRIYRMIQPKNINCLHIWFINKEIIQLFLSLFPINQFIRLKMLTLWNIEEFYLREILLHLATISSLRSFSIYSVKQSNISDEVSIHLSKLLLQSSLRSIRLMLNFKEDFSSFSLQRIHMNSCTDDQLISMINNCPSLRRLSLYSCPMISMDKNFNKSSLTHLEFYETKLSIDELESILRLTPLLTHLYMNNSKSRFNCFQRLSQWEDFIQINLIHLHTFQFSLTCEDYRINHIGLLLDAFRTSFWLKDKSWPITCELQCWFPWSQLTIYSSSNIQTFFPHCFDYKTIFCSTSTINNSWNVFLAANHNAFAYHTEWYRSILSPFLNKLSELALQIDDILSIQSLKYFLSRSNILNFVTSIWIIIDHPKFNDFKAIQDLLNISMYVNSVGICSKYGYMKDLIDKIFDRCDCHILNQLKIKTDDLSFMKWTIERVKDVESFKFLHYYSLPTIWTELIEWLTLKHDRKFSFEHDQYSLTITFHSHIEVANQL</sequence>
<dbReference type="Pfam" id="PF12937">
    <property type="entry name" value="F-box-like"/>
    <property type="match status" value="1"/>
</dbReference>
<evidence type="ECO:0000313" key="2">
    <source>
        <dbReference type="EMBL" id="CAF1391852.1"/>
    </source>
</evidence>
<dbReference type="EMBL" id="CAJNOR010003230">
    <property type="protein sequence ID" value="CAF1391852.1"/>
    <property type="molecule type" value="Genomic_DNA"/>
</dbReference>
<dbReference type="Proteomes" id="UP000663828">
    <property type="component" value="Unassembled WGS sequence"/>
</dbReference>
<evidence type="ECO:0000313" key="5">
    <source>
        <dbReference type="Proteomes" id="UP000663852"/>
    </source>
</evidence>
<evidence type="ECO:0000259" key="1">
    <source>
        <dbReference type="PROSITE" id="PS50181"/>
    </source>
</evidence>
<protein>
    <recommendedName>
        <fullName evidence="1">F-box domain-containing protein</fullName>
    </recommendedName>
</protein>
<dbReference type="Gene3D" id="1.20.1280.50">
    <property type="match status" value="1"/>
</dbReference>
<dbReference type="AlphaFoldDB" id="A0A815U5R1"/>
<dbReference type="InterPro" id="IPR036047">
    <property type="entry name" value="F-box-like_dom_sf"/>
</dbReference>
<dbReference type="InterPro" id="IPR032675">
    <property type="entry name" value="LRR_dom_sf"/>
</dbReference>
<comment type="caution">
    <text evidence="3">The sequence shown here is derived from an EMBL/GenBank/DDBJ whole genome shotgun (WGS) entry which is preliminary data.</text>
</comment>
<proteinExistence type="predicted"/>
<keyword evidence="4" id="KW-1185">Reference proteome</keyword>
<dbReference type="InterPro" id="IPR001810">
    <property type="entry name" value="F-box_dom"/>
</dbReference>